<dbReference type="GO" id="GO:0051082">
    <property type="term" value="F:unfolded protein binding"/>
    <property type="evidence" value="ECO:0007669"/>
    <property type="project" value="InterPro"/>
</dbReference>
<proteinExistence type="predicted"/>
<keyword evidence="4 5" id="KW-0862">Zinc</keyword>
<name>A0A814SLT5_9BILA</name>
<dbReference type="GO" id="GO:0006457">
    <property type="term" value="P:protein folding"/>
    <property type="evidence" value="ECO:0007669"/>
    <property type="project" value="InterPro"/>
</dbReference>
<sequence>MVCDTTLYELLDVPPNATDEQITKGHRKQALLNHPDRGGDPIKMQQINIAKEVLSDPKKRDIYDKYGPDGLKTGGGSSGFPGGMPSGMEDILANLFGHRFGRRQTVHKGDDRKHVLKVSLEELYLGCSKKHSITRHVVCTNCSGTGCQDGIKRMCTKCDGQGVENVIQRMGPFIQQMQRKCSSCNGQGDMITPKNRCKTCYGQKISEQKKILDIEIPRGSQDKQTIKYSGEGDQIPNGIAGDVYIILHQQPHPIFERNGDNLTTKLNINLTESLCGFQRLITLLDGHKILINHPSAKPIVPNSYRCLKGHGMPNRQTHELGDLIIHFDVEFPRENFIKNQAQVKQLESILPPKHHVTMNAQENVEEVQMEDCESPPKYSRFQDDDGPDGDEHSHSDHVQCQTQ</sequence>
<protein>
    <submittedName>
        <fullName evidence="10">Uncharacterized protein</fullName>
    </submittedName>
</protein>
<dbReference type="EMBL" id="CAJNOK010004779">
    <property type="protein sequence ID" value="CAF0949387.1"/>
    <property type="molecule type" value="Genomic_DNA"/>
</dbReference>
<dbReference type="EMBL" id="CAJNOQ010006839">
    <property type="protein sequence ID" value="CAF1149093.1"/>
    <property type="molecule type" value="Genomic_DNA"/>
</dbReference>
<dbReference type="SUPFAM" id="SSF57938">
    <property type="entry name" value="DnaJ/Hsp40 cysteine-rich domain"/>
    <property type="match status" value="1"/>
</dbReference>
<dbReference type="InterPro" id="IPR044713">
    <property type="entry name" value="DNJA1/2-like"/>
</dbReference>
<evidence type="ECO:0000256" key="2">
    <source>
        <dbReference type="ARBA" id="ARBA00022737"/>
    </source>
</evidence>
<comment type="caution">
    <text evidence="10">The sequence shown here is derived from an EMBL/GenBank/DDBJ whole genome shotgun (WGS) entry which is preliminary data.</text>
</comment>
<dbReference type="InterPro" id="IPR001305">
    <property type="entry name" value="HSP_DnaJ_Cys-rich_dom"/>
</dbReference>
<evidence type="ECO:0000313" key="11">
    <source>
        <dbReference type="EMBL" id="CAF3723743.1"/>
    </source>
</evidence>
<feature type="domain" description="J" evidence="7">
    <location>
        <begin position="6"/>
        <end position="67"/>
    </location>
</feature>
<evidence type="ECO:0000256" key="4">
    <source>
        <dbReference type="ARBA" id="ARBA00022833"/>
    </source>
</evidence>
<dbReference type="Pfam" id="PF01556">
    <property type="entry name" value="DnaJ_C"/>
    <property type="match status" value="1"/>
</dbReference>
<evidence type="ECO:0000313" key="12">
    <source>
        <dbReference type="EMBL" id="CAF3912630.1"/>
    </source>
</evidence>
<dbReference type="PANTHER" id="PTHR43888">
    <property type="entry name" value="DNAJ-LIKE-2, ISOFORM A-RELATED"/>
    <property type="match status" value="1"/>
</dbReference>
<evidence type="ECO:0000313" key="9">
    <source>
        <dbReference type="EMBL" id="CAF0949387.1"/>
    </source>
</evidence>
<evidence type="ECO:0000259" key="8">
    <source>
        <dbReference type="PROSITE" id="PS51188"/>
    </source>
</evidence>
<dbReference type="SUPFAM" id="SSF49493">
    <property type="entry name" value="HSP40/DnaJ peptide-binding domain"/>
    <property type="match status" value="2"/>
</dbReference>
<dbReference type="CDD" id="cd06257">
    <property type="entry name" value="DnaJ"/>
    <property type="match status" value="1"/>
</dbReference>
<dbReference type="InterPro" id="IPR008971">
    <property type="entry name" value="HSP40/DnaJ_pept-bd"/>
</dbReference>
<reference evidence="10" key="1">
    <citation type="submission" date="2021-02" db="EMBL/GenBank/DDBJ databases">
        <authorList>
            <person name="Nowell W R."/>
        </authorList>
    </citation>
    <scope>NUCLEOTIDE SEQUENCE</scope>
</reference>
<feature type="region of interest" description="Disordered" evidence="6">
    <location>
        <begin position="364"/>
        <end position="403"/>
    </location>
</feature>
<dbReference type="Proteomes" id="UP000681722">
    <property type="component" value="Unassembled WGS sequence"/>
</dbReference>
<dbReference type="GO" id="GO:0008270">
    <property type="term" value="F:zinc ion binding"/>
    <property type="evidence" value="ECO:0007669"/>
    <property type="project" value="UniProtKB-KW"/>
</dbReference>
<dbReference type="FunFam" id="2.10.230.10:FF:000001">
    <property type="entry name" value="DnaJ subfamily A member 2"/>
    <property type="match status" value="1"/>
</dbReference>
<dbReference type="SUPFAM" id="SSF46565">
    <property type="entry name" value="Chaperone J-domain"/>
    <property type="match status" value="1"/>
</dbReference>
<feature type="domain" description="CR-type" evidence="8">
    <location>
        <begin position="126"/>
        <end position="209"/>
    </location>
</feature>
<dbReference type="Proteomes" id="UP000682733">
    <property type="component" value="Unassembled WGS sequence"/>
</dbReference>
<dbReference type="Gene3D" id="1.10.287.110">
    <property type="entry name" value="DnaJ domain"/>
    <property type="match status" value="1"/>
</dbReference>
<dbReference type="SMART" id="SM00271">
    <property type="entry name" value="DnaJ"/>
    <property type="match status" value="1"/>
</dbReference>
<dbReference type="FunFam" id="2.60.260.20:FF:000013">
    <property type="entry name" value="DnaJ subfamily B member 11"/>
    <property type="match status" value="1"/>
</dbReference>
<organism evidence="10 13">
    <name type="scientific">Didymodactylos carnosus</name>
    <dbReference type="NCBI Taxonomy" id="1234261"/>
    <lineage>
        <taxon>Eukaryota</taxon>
        <taxon>Metazoa</taxon>
        <taxon>Spiralia</taxon>
        <taxon>Gnathifera</taxon>
        <taxon>Rotifera</taxon>
        <taxon>Eurotatoria</taxon>
        <taxon>Bdelloidea</taxon>
        <taxon>Philodinida</taxon>
        <taxon>Philodinidae</taxon>
        <taxon>Didymodactylos</taxon>
    </lineage>
</organism>
<accession>A0A814SLT5</accession>
<dbReference type="GO" id="GO:0030544">
    <property type="term" value="F:Hsp70 protein binding"/>
    <property type="evidence" value="ECO:0007669"/>
    <property type="project" value="InterPro"/>
</dbReference>
<evidence type="ECO:0000313" key="13">
    <source>
        <dbReference type="Proteomes" id="UP000663829"/>
    </source>
</evidence>
<dbReference type="EMBL" id="CAJOBA010004783">
    <property type="protein sequence ID" value="CAF3723743.1"/>
    <property type="molecule type" value="Genomic_DNA"/>
</dbReference>
<dbReference type="PROSITE" id="PS50076">
    <property type="entry name" value="DNAJ_2"/>
    <property type="match status" value="1"/>
</dbReference>
<evidence type="ECO:0000259" key="7">
    <source>
        <dbReference type="PROSITE" id="PS50076"/>
    </source>
</evidence>
<dbReference type="InterPro" id="IPR001623">
    <property type="entry name" value="DnaJ_domain"/>
</dbReference>
<dbReference type="AlphaFoldDB" id="A0A814SLT5"/>
<dbReference type="OrthoDB" id="550424at2759"/>
<dbReference type="PRINTS" id="PR00625">
    <property type="entry name" value="JDOMAIN"/>
</dbReference>
<evidence type="ECO:0000256" key="1">
    <source>
        <dbReference type="ARBA" id="ARBA00022723"/>
    </source>
</evidence>
<dbReference type="PROSITE" id="PS51188">
    <property type="entry name" value="ZF_CR"/>
    <property type="match status" value="1"/>
</dbReference>
<keyword evidence="13" id="KW-1185">Reference proteome</keyword>
<dbReference type="Gene3D" id="2.60.260.20">
    <property type="entry name" value="Urease metallochaperone UreE, N-terminal domain"/>
    <property type="match status" value="2"/>
</dbReference>
<dbReference type="InterPro" id="IPR036410">
    <property type="entry name" value="HSP_DnaJ_Cys-rich_dom_sf"/>
</dbReference>
<dbReference type="Proteomes" id="UP000677228">
    <property type="component" value="Unassembled WGS sequence"/>
</dbReference>
<evidence type="ECO:0000256" key="3">
    <source>
        <dbReference type="ARBA" id="ARBA00022771"/>
    </source>
</evidence>
<feature type="compositionally biased region" description="Acidic residues" evidence="6">
    <location>
        <begin position="364"/>
        <end position="373"/>
    </location>
</feature>
<evidence type="ECO:0000256" key="6">
    <source>
        <dbReference type="SAM" id="MobiDB-lite"/>
    </source>
</evidence>
<dbReference type="Gene3D" id="2.10.230.10">
    <property type="entry name" value="Heat shock protein DnaJ, cysteine-rich domain"/>
    <property type="match status" value="1"/>
</dbReference>
<keyword evidence="3 5" id="KW-0863">Zinc-finger</keyword>
<dbReference type="CDD" id="cd10747">
    <property type="entry name" value="DnaJ_C"/>
    <property type="match status" value="1"/>
</dbReference>
<dbReference type="InterPro" id="IPR036869">
    <property type="entry name" value="J_dom_sf"/>
</dbReference>
<keyword evidence="1 5" id="KW-0479">Metal-binding</keyword>
<dbReference type="Pfam" id="PF00684">
    <property type="entry name" value="DnaJ_CXXCXGXG"/>
    <property type="match status" value="1"/>
</dbReference>
<dbReference type="InterPro" id="IPR002939">
    <property type="entry name" value="DnaJ_C"/>
</dbReference>
<dbReference type="EMBL" id="CAJOBC010006839">
    <property type="protein sequence ID" value="CAF3912630.1"/>
    <property type="molecule type" value="Genomic_DNA"/>
</dbReference>
<evidence type="ECO:0000313" key="10">
    <source>
        <dbReference type="EMBL" id="CAF1149093.1"/>
    </source>
</evidence>
<dbReference type="Pfam" id="PF00226">
    <property type="entry name" value="DnaJ"/>
    <property type="match status" value="1"/>
</dbReference>
<dbReference type="Proteomes" id="UP000663829">
    <property type="component" value="Unassembled WGS sequence"/>
</dbReference>
<keyword evidence="2" id="KW-0677">Repeat</keyword>
<evidence type="ECO:0000256" key="5">
    <source>
        <dbReference type="PROSITE-ProRule" id="PRU00546"/>
    </source>
</evidence>
<dbReference type="CDD" id="cd10719">
    <property type="entry name" value="DnaJ_zf"/>
    <property type="match status" value="1"/>
</dbReference>
<feature type="zinc finger region" description="CR-type" evidence="5">
    <location>
        <begin position="126"/>
        <end position="209"/>
    </location>
</feature>
<gene>
    <name evidence="10" type="ORF">GPM918_LOCUS21085</name>
    <name evidence="9" type="ORF">OVA965_LOCUS12071</name>
    <name evidence="12" type="ORF">SRO942_LOCUS21082</name>
    <name evidence="11" type="ORF">TMI583_LOCUS12073</name>
</gene>